<dbReference type="Proteomes" id="UP000325577">
    <property type="component" value="Linkage Group LG5"/>
</dbReference>
<organism evidence="1 2">
    <name type="scientific">Nyssa sinensis</name>
    <dbReference type="NCBI Taxonomy" id="561372"/>
    <lineage>
        <taxon>Eukaryota</taxon>
        <taxon>Viridiplantae</taxon>
        <taxon>Streptophyta</taxon>
        <taxon>Embryophyta</taxon>
        <taxon>Tracheophyta</taxon>
        <taxon>Spermatophyta</taxon>
        <taxon>Magnoliopsida</taxon>
        <taxon>eudicotyledons</taxon>
        <taxon>Gunneridae</taxon>
        <taxon>Pentapetalae</taxon>
        <taxon>asterids</taxon>
        <taxon>Cornales</taxon>
        <taxon>Nyssaceae</taxon>
        <taxon>Nyssa</taxon>
    </lineage>
</organism>
<keyword evidence="2" id="KW-1185">Reference proteome</keyword>
<sequence length="166" mass="17881">MSRVSLVAAYSPAQPPVHHHCQLLCSHFQFLPQGGAQDLYSSFQSNSAVLGTPFLLCLCSLTGSSITKEEERQREHPELLKALAVGKQGKRGQVLNTSFWLSLCRCTGGTAPQTAPPESLNSNSFQCMSSPRVGRLPAHVVFFSNSVGHPTAKANCINLEGSHCLC</sequence>
<accession>A0A5J4ZQG6</accession>
<evidence type="ECO:0000313" key="1">
    <source>
        <dbReference type="EMBL" id="KAA8521133.1"/>
    </source>
</evidence>
<dbReference type="EMBL" id="CM018048">
    <property type="protein sequence ID" value="KAA8521133.1"/>
    <property type="molecule type" value="Genomic_DNA"/>
</dbReference>
<name>A0A5J4ZQG6_9ASTE</name>
<protein>
    <submittedName>
        <fullName evidence="1">Uncharacterized protein</fullName>
    </submittedName>
</protein>
<dbReference type="AlphaFoldDB" id="A0A5J4ZQG6"/>
<evidence type="ECO:0000313" key="2">
    <source>
        <dbReference type="Proteomes" id="UP000325577"/>
    </source>
</evidence>
<reference evidence="1 2" key="1">
    <citation type="submission" date="2019-09" db="EMBL/GenBank/DDBJ databases">
        <title>A chromosome-level genome assembly of the Chinese tupelo Nyssa sinensis.</title>
        <authorList>
            <person name="Yang X."/>
            <person name="Kang M."/>
            <person name="Yang Y."/>
            <person name="Xiong H."/>
            <person name="Wang M."/>
            <person name="Zhang Z."/>
            <person name="Wang Z."/>
            <person name="Wu H."/>
            <person name="Ma T."/>
            <person name="Liu J."/>
            <person name="Xi Z."/>
        </authorList>
    </citation>
    <scope>NUCLEOTIDE SEQUENCE [LARGE SCALE GENOMIC DNA]</scope>
    <source>
        <strain evidence="1">J267</strain>
        <tissue evidence="1">Leaf</tissue>
    </source>
</reference>
<proteinExistence type="predicted"/>
<gene>
    <name evidence="1" type="ORF">F0562_011714</name>
</gene>